<reference evidence="4" key="1">
    <citation type="journal article" date="2014" name="Int. J. Syst. Evol. Microbiol.">
        <title>Complete genome sequence of Corynebacterium casei LMG S-19264T (=DSM 44701T), isolated from a smear-ripened cheese.</title>
        <authorList>
            <consortium name="US DOE Joint Genome Institute (JGI-PGF)"/>
            <person name="Walter F."/>
            <person name="Albersmeier A."/>
            <person name="Kalinowski J."/>
            <person name="Ruckert C."/>
        </authorList>
    </citation>
    <scope>NUCLEOTIDE SEQUENCE</scope>
    <source>
        <strain evidence="4">CGMCC 1.15966</strain>
    </source>
</reference>
<dbReference type="GO" id="GO:0016757">
    <property type="term" value="F:glycosyltransferase activity"/>
    <property type="evidence" value="ECO:0007669"/>
    <property type="project" value="UniProtKB-KW"/>
</dbReference>
<keyword evidence="1" id="KW-0328">Glycosyltransferase</keyword>
<proteinExistence type="predicted"/>
<sequence length="312" mass="36642">MNMRIPIVVAFTENYVVPAVTCLSSLIKNSESKYKFEIICLLTKELPVHLQDLLTSFAPDRLSFRFISLEGALDGVYVDERYTIAASYRLLLPNILKEYDKVIYTDCDVIIRNDLGKLYYETDLKDNYLAAVYEATLDFQVSYLKEIGCEPGFYFNSGFLIMNLKQMRVENLTEKLIEGLRVPYLQFPDQDVLNIYCQGRVLALAPIYNSIRTFFLQQYKTEFLRKYSKSDWVKVQKHGTIHYTGGKPWNEVTIKFEEWWRYYLALPDAYKKLWKGNPKLEFFAKVILTPVLGSLYGKSLQVFRYIKNYKFQ</sequence>
<dbReference type="CDD" id="cd04194">
    <property type="entry name" value="GT8_A4GalT_like"/>
    <property type="match status" value="1"/>
</dbReference>
<dbReference type="Gene3D" id="3.90.550.10">
    <property type="entry name" value="Spore Coat Polysaccharide Biosynthesis Protein SpsA, Chain A"/>
    <property type="match status" value="1"/>
</dbReference>
<organism evidence="4 5">
    <name type="scientific">Sphingobacterium cellulitidis</name>
    <dbReference type="NCBI Taxonomy" id="1768011"/>
    <lineage>
        <taxon>Bacteria</taxon>
        <taxon>Pseudomonadati</taxon>
        <taxon>Bacteroidota</taxon>
        <taxon>Sphingobacteriia</taxon>
        <taxon>Sphingobacteriales</taxon>
        <taxon>Sphingobacteriaceae</taxon>
        <taxon>Sphingobacterium</taxon>
    </lineage>
</organism>
<keyword evidence="3" id="KW-0479">Metal-binding</keyword>
<evidence type="ECO:0000313" key="5">
    <source>
        <dbReference type="Proteomes" id="UP000614460"/>
    </source>
</evidence>
<keyword evidence="5" id="KW-1185">Reference proteome</keyword>
<dbReference type="InterPro" id="IPR002495">
    <property type="entry name" value="Glyco_trans_8"/>
</dbReference>
<name>A0A8H9KVD2_9SPHI</name>
<dbReference type="PANTHER" id="PTHR13778:SF47">
    <property type="entry name" value="LIPOPOLYSACCHARIDE 1,3-GALACTOSYLTRANSFERASE"/>
    <property type="match status" value="1"/>
</dbReference>
<dbReference type="RefSeq" id="WP_094256712.1">
    <property type="nucleotide sequence ID" value="NZ_BMKM01000003.1"/>
</dbReference>
<reference evidence="4" key="2">
    <citation type="submission" date="2020-09" db="EMBL/GenBank/DDBJ databases">
        <authorList>
            <person name="Sun Q."/>
            <person name="Zhou Y."/>
        </authorList>
    </citation>
    <scope>NUCLEOTIDE SEQUENCE</scope>
    <source>
        <strain evidence="4">CGMCC 1.15966</strain>
    </source>
</reference>
<dbReference type="EMBL" id="BMKM01000003">
    <property type="protein sequence ID" value="GGE18842.1"/>
    <property type="molecule type" value="Genomic_DNA"/>
</dbReference>
<evidence type="ECO:0000313" key="4">
    <source>
        <dbReference type="EMBL" id="GGE18842.1"/>
    </source>
</evidence>
<dbReference type="AlphaFoldDB" id="A0A8H9KVD2"/>
<dbReference type="InterPro" id="IPR050748">
    <property type="entry name" value="Glycosyltrans_8_dom-fam"/>
</dbReference>
<evidence type="ECO:0000256" key="2">
    <source>
        <dbReference type="ARBA" id="ARBA00022679"/>
    </source>
</evidence>
<accession>A0A8H9KVD2</accession>
<dbReference type="GO" id="GO:0046872">
    <property type="term" value="F:metal ion binding"/>
    <property type="evidence" value="ECO:0007669"/>
    <property type="project" value="UniProtKB-KW"/>
</dbReference>
<evidence type="ECO:0000256" key="1">
    <source>
        <dbReference type="ARBA" id="ARBA00022676"/>
    </source>
</evidence>
<protein>
    <submittedName>
        <fullName evidence="4">Stress protein</fullName>
    </submittedName>
</protein>
<dbReference type="PANTHER" id="PTHR13778">
    <property type="entry name" value="GLYCOSYLTRANSFERASE 8 DOMAIN-CONTAINING PROTEIN"/>
    <property type="match status" value="1"/>
</dbReference>
<dbReference type="InterPro" id="IPR029044">
    <property type="entry name" value="Nucleotide-diphossugar_trans"/>
</dbReference>
<evidence type="ECO:0000256" key="3">
    <source>
        <dbReference type="ARBA" id="ARBA00022723"/>
    </source>
</evidence>
<dbReference type="SUPFAM" id="SSF53448">
    <property type="entry name" value="Nucleotide-diphospho-sugar transferases"/>
    <property type="match status" value="1"/>
</dbReference>
<keyword evidence="2" id="KW-0808">Transferase</keyword>
<dbReference type="Proteomes" id="UP000614460">
    <property type="component" value="Unassembled WGS sequence"/>
</dbReference>
<gene>
    <name evidence="4" type="ORF">GCM10011516_15630</name>
</gene>
<dbReference type="Pfam" id="PF01501">
    <property type="entry name" value="Glyco_transf_8"/>
    <property type="match status" value="1"/>
</dbReference>
<comment type="caution">
    <text evidence="4">The sequence shown here is derived from an EMBL/GenBank/DDBJ whole genome shotgun (WGS) entry which is preliminary data.</text>
</comment>